<accession>A0A8B6BYP0</accession>
<proteinExistence type="predicted"/>
<keyword evidence="3" id="KW-1185">Reference proteome</keyword>
<name>A0A8B6BYP0_MYTGA</name>
<comment type="caution">
    <text evidence="2">The sequence shown here is derived from an EMBL/GenBank/DDBJ whole genome shotgun (WGS) entry which is preliminary data.</text>
</comment>
<evidence type="ECO:0000313" key="3">
    <source>
        <dbReference type="Proteomes" id="UP000596742"/>
    </source>
</evidence>
<organism evidence="2 3">
    <name type="scientific">Mytilus galloprovincialis</name>
    <name type="common">Mediterranean mussel</name>
    <dbReference type="NCBI Taxonomy" id="29158"/>
    <lineage>
        <taxon>Eukaryota</taxon>
        <taxon>Metazoa</taxon>
        <taxon>Spiralia</taxon>
        <taxon>Lophotrochozoa</taxon>
        <taxon>Mollusca</taxon>
        <taxon>Bivalvia</taxon>
        <taxon>Autobranchia</taxon>
        <taxon>Pteriomorphia</taxon>
        <taxon>Mytilida</taxon>
        <taxon>Mytiloidea</taxon>
        <taxon>Mytilidae</taxon>
        <taxon>Mytilinae</taxon>
        <taxon>Mytilus</taxon>
    </lineage>
</organism>
<feature type="region of interest" description="Disordered" evidence="1">
    <location>
        <begin position="1"/>
        <end position="68"/>
    </location>
</feature>
<sequence length="605" mass="69209">MAKEMGLETKSRRVDKTPFQTGPSGYQQSQTGGSGRGRTFNSSNEQSKWFPKSGFKPEKRKPAGLKKRRYTPGGRLQFFGENWRKITSDQKILESITQYTIEFLEMPVQETVYTPLFAKTERTCIEGEIIDMLRKGAIEEVKTSDPGQYLSHIFIRPKKDGSVWPILNRIFRDDNRLHGDESLSPGGEMQSNSSKMQTYARIPPSLYSRSSKSDRDSERDCRSSNPGVPLCQGHTNVQNKEFIENDTIPVAYNTNARMQERDEMVGPALRKVEREMHNIPKPRFNYRKRCFIKTGFGSSRCGSKHQNGRSLGRNRKGFAYKCSRIKSRRIRFKVLNKRQNRHSCSFKNGQCVRCSAYKQNGRDTRSPILLKISREIWEYCLQRGITLTAEYIPGVLNEIADWESRHTESSNNWTLNRAIFQQINKIMGPLKLDLFADRLNAQLDNYVSWRPDPFAIQTDAFQVNWSNKNPYAFSPFCLIARCLAKVNKERSNLVIITPAWQSQAFYPMLLEMSISAPILLPPMRDLLTNPQGGTHPLIENKTLKLVALKVSGLSEKQWDFRKTLPNFWLADGGKAPNPLTTAAGDTVIAGVVNGTWIPFRPLWNL</sequence>
<dbReference type="CDD" id="cd09275">
    <property type="entry name" value="RNase_HI_RT_DIRS1"/>
    <property type="match status" value="1"/>
</dbReference>
<dbReference type="EMBL" id="UYJE01000857">
    <property type="protein sequence ID" value="VDH97117.1"/>
    <property type="molecule type" value="Genomic_DNA"/>
</dbReference>
<feature type="compositionally biased region" description="Basic and acidic residues" evidence="1">
    <location>
        <begin position="1"/>
        <end position="16"/>
    </location>
</feature>
<feature type="compositionally biased region" description="Basic and acidic residues" evidence="1">
    <location>
        <begin position="211"/>
        <end position="222"/>
    </location>
</feature>
<dbReference type="InterPro" id="IPR052055">
    <property type="entry name" value="Hepadnavirus_pol/RT"/>
</dbReference>
<dbReference type="PANTHER" id="PTHR33050:SF7">
    <property type="entry name" value="RIBONUCLEASE H"/>
    <property type="match status" value="1"/>
</dbReference>
<evidence type="ECO:0000313" key="2">
    <source>
        <dbReference type="EMBL" id="VDH97117.1"/>
    </source>
</evidence>
<feature type="compositionally biased region" description="Low complexity" evidence="1">
    <location>
        <begin position="20"/>
        <end position="31"/>
    </location>
</feature>
<reference evidence="2" key="1">
    <citation type="submission" date="2018-11" db="EMBL/GenBank/DDBJ databases">
        <authorList>
            <person name="Alioto T."/>
            <person name="Alioto T."/>
        </authorList>
    </citation>
    <scope>NUCLEOTIDE SEQUENCE</scope>
</reference>
<dbReference type="PANTHER" id="PTHR33050">
    <property type="entry name" value="REVERSE TRANSCRIPTASE DOMAIN-CONTAINING PROTEIN"/>
    <property type="match status" value="1"/>
</dbReference>
<dbReference type="AlphaFoldDB" id="A0A8B6BYP0"/>
<feature type="region of interest" description="Disordered" evidence="1">
    <location>
        <begin position="177"/>
        <end position="236"/>
    </location>
</feature>
<dbReference type="Proteomes" id="UP000596742">
    <property type="component" value="Unassembled WGS sequence"/>
</dbReference>
<gene>
    <name evidence="2" type="ORF">MGAL_10B007477</name>
</gene>
<protein>
    <submittedName>
        <fullName evidence="2">Uncharacterized protein</fullName>
    </submittedName>
</protein>
<evidence type="ECO:0000256" key="1">
    <source>
        <dbReference type="SAM" id="MobiDB-lite"/>
    </source>
</evidence>
<dbReference type="OrthoDB" id="6381216at2759"/>